<dbReference type="Proteomes" id="UP000245753">
    <property type="component" value="Unassembled WGS sequence"/>
</dbReference>
<dbReference type="RefSeq" id="WP_109137855.1">
    <property type="nucleotide sequence ID" value="NZ_QFFN01000028.1"/>
</dbReference>
<protein>
    <recommendedName>
        <fullName evidence="3">FHA domain-containing protein</fullName>
    </recommendedName>
</protein>
<dbReference type="InterPro" id="IPR008984">
    <property type="entry name" value="SMAD_FHA_dom_sf"/>
</dbReference>
<dbReference type="SUPFAM" id="SSF49879">
    <property type="entry name" value="SMAD/FHA domain"/>
    <property type="match status" value="1"/>
</dbReference>
<reference evidence="4 5" key="1">
    <citation type="journal article" date="2018" name="Int. J. Syst. Evol. Microbiol.">
        <title>Bifidobacterium catulorum sp. nov., a novel taxon from the faeces of the baby common marmoset (Callithrix jacchus).</title>
        <authorList>
            <person name="Modesto M."/>
            <person name="Michelini S."/>
            <person name="Oki K."/>
            <person name="Biavati B."/>
            <person name="Watanabe K."/>
            <person name="Mattarelli P."/>
        </authorList>
    </citation>
    <scope>NUCLEOTIDE SEQUENCE [LARGE SCALE GENOMIC DNA]</scope>
    <source>
        <strain evidence="4 5">MRM 8.19</strain>
    </source>
</reference>
<accession>A0A2U2MQZ4</accession>
<dbReference type="PROSITE" id="PS50006">
    <property type="entry name" value="FHA_DOMAIN"/>
    <property type="match status" value="1"/>
</dbReference>
<dbReference type="SMART" id="SM00240">
    <property type="entry name" value="FHA"/>
    <property type="match status" value="1"/>
</dbReference>
<evidence type="ECO:0000256" key="1">
    <source>
        <dbReference type="ARBA" id="ARBA00022553"/>
    </source>
</evidence>
<keyword evidence="5" id="KW-1185">Reference proteome</keyword>
<dbReference type="EMBL" id="QFFN01000028">
    <property type="protein sequence ID" value="PWG59272.1"/>
    <property type="molecule type" value="Genomic_DNA"/>
</dbReference>
<feature type="compositionally biased region" description="Low complexity" evidence="2">
    <location>
        <begin position="308"/>
        <end position="322"/>
    </location>
</feature>
<gene>
    <name evidence="4" type="ORF">DF200_08535</name>
</gene>
<feature type="compositionally biased region" description="Polar residues" evidence="2">
    <location>
        <begin position="219"/>
        <end position="229"/>
    </location>
</feature>
<organism evidence="4 5">
    <name type="scientific">Bifidobacterium catulorum</name>
    <dbReference type="NCBI Taxonomy" id="1630173"/>
    <lineage>
        <taxon>Bacteria</taxon>
        <taxon>Bacillati</taxon>
        <taxon>Actinomycetota</taxon>
        <taxon>Actinomycetes</taxon>
        <taxon>Bifidobacteriales</taxon>
        <taxon>Bifidobacteriaceae</taxon>
        <taxon>Bifidobacterium</taxon>
    </lineage>
</organism>
<feature type="region of interest" description="Disordered" evidence="2">
    <location>
        <begin position="266"/>
        <end position="326"/>
    </location>
</feature>
<name>A0A2U2MQZ4_9BIFI</name>
<dbReference type="OrthoDB" id="277520at2"/>
<feature type="compositionally biased region" description="Pro residues" evidence="2">
    <location>
        <begin position="286"/>
        <end position="304"/>
    </location>
</feature>
<feature type="region of interest" description="Disordered" evidence="2">
    <location>
        <begin position="219"/>
        <end position="238"/>
    </location>
</feature>
<proteinExistence type="predicted"/>
<dbReference type="AlphaFoldDB" id="A0A2U2MQZ4"/>
<comment type="caution">
    <text evidence="4">The sequence shown here is derived from an EMBL/GenBank/DDBJ whole genome shotgun (WGS) entry which is preliminary data.</text>
</comment>
<evidence type="ECO:0000256" key="2">
    <source>
        <dbReference type="SAM" id="MobiDB-lite"/>
    </source>
</evidence>
<evidence type="ECO:0000313" key="4">
    <source>
        <dbReference type="EMBL" id="PWG59272.1"/>
    </source>
</evidence>
<dbReference type="InterPro" id="IPR000253">
    <property type="entry name" value="FHA_dom"/>
</dbReference>
<keyword evidence="1" id="KW-0597">Phosphoprotein</keyword>
<feature type="domain" description="FHA" evidence="3">
    <location>
        <begin position="376"/>
        <end position="427"/>
    </location>
</feature>
<evidence type="ECO:0000259" key="3">
    <source>
        <dbReference type="PROSITE" id="PS50006"/>
    </source>
</evidence>
<sequence>MRMRIKRNWRVGARTLRITATGDEALDTANAQWLTMGGSCWLPFRYEVSSSVIILYYDVTDCVTLHKRMRVGFPKGLFTRVLIAIAKAMQQSENRRLPSKSVLWNERHVYIDEQGDVRFVLVPLYGNERPVSDDFAVLMKRLISNRRMKLTSPDEIQLQQALSMFVAQNSSFNAGEFRHFLAVMNVMTDVRVVQASSSETDDLGAAASAWTDAMTPVTMSEKQEGQASEAQLYDPNPYGETVNAARSMRDLERRRPIPLVQSGIADTGATASTMRPPASGVSATLPPEPCTPVTPHSVPLPPVPRRISANTSSSASSASSTPIAPPLPPFPCRNRGELPVPPAPHAIVSQTTGVEIIRRRDGRRMAVFGEAARHGIAIGRSHTANLRVTGNDDISRIHAIIAILPDGRFSLTDNNFGNGTFISGRRLMPRRAVHSPVWSQFRARQ</sequence>
<evidence type="ECO:0000313" key="5">
    <source>
        <dbReference type="Proteomes" id="UP000245753"/>
    </source>
</evidence>
<dbReference type="Gene3D" id="2.60.200.20">
    <property type="match status" value="1"/>
</dbReference>
<dbReference type="CDD" id="cd00060">
    <property type="entry name" value="FHA"/>
    <property type="match status" value="1"/>
</dbReference>
<dbReference type="Pfam" id="PF00498">
    <property type="entry name" value="FHA"/>
    <property type="match status" value="1"/>
</dbReference>